<dbReference type="AlphaFoldDB" id="A0A7G3AV81"/>
<dbReference type="OrthoDB" id="432835at2759"/>
<feature type="transmembrane region" description="Helical" evidence="6">
    <location>
        <begin position="229"/>
        <end position="255"/>
    </location>
</feature>
<feature type="transmembrane region" description="Helical" evidence="6">
    <location>
        <begin position="12"/>
        <end position="36"/>
    </location>
</feature>
<keyword evidence="5 6" id="KW-0472">Membrane</keyword>
<dbReference type="RefSeq" id="XP_055684732.1">
    <property type="nucleotide sequence ID" value="XM_055828757.1"/>
</dbReference>
<evidence type="ECO:0000256" key="5">
    <source>
        <dbReference type="ARBA" id="ARBA00023136"/>
    </source>
</evidence>
<protein>
    <recommendedName>
        <fullName evidence="6">Tetraspanin</fullName>
    </recommendedName>
</protein>
<evidence type="ECO:0000256" key="6">
    <source>
        <dbReference type="RuleBase" id="RU361218"/>
    </source>
</evidence>
<feature type="transmembrane region" description="Helical" evidence="6">
    <location>
        <begin position="56"/>
        <end position="77"/>
    </location>
</feature>
<dbReference type="FunFam" id="1.10.1450.10:FF:000028">
    <property type="entry name" value="Tetraspanin"/>
    <property type="match status" value="1"/>
</dbReference>
<dbReference type="GO" id="GO:0005886">
    <property type="term" value="C:plasma membrane"/>
    <property type="evidence" value="ECO:0007669"/>
    <property type="project" value="TreeGrafter"/>
</dbReference>
<sequence length="292" mass="33013">MGRTGYTCIRRTFCWLNLIVWLCGSVFLAAGIWLKLCYQGYATLLPEHAALSADCLFITVGVLSVVVSFFGCCGAWFQSRCLLISYFSLVVILFLSEFLVGSLAFVFRGGLTKTVVNELKTGIEKHYNASDRGGFAAPSVAAIWDNLQSDLHCCGVTSYEDWYAISSWPEERWVPQSCCRSRYNETEWYEGSGVDNRYTNCARSKDPSLWWDKGCAQTLQMWFTQRLHVVGTVGLVIAFLQLFGLISSMLLFCTVKHKQSSQTYKSYSPTIEPQSGQQNNIQRHRSNSYLDE</sequence>
<dbReference type="PANTHER" id="PTHR19282">
    <property type="entry name" value="TETRASPANIN"/>
    <property type="match status" value="1"/>
</dbReference>
<keyword evidence="4 6" id="KW-1133">Transmembrane helix</keyword>
<evidence type="ECO:0000256" key="3">
    <source>
        <dbReference type="ARBA" id="ARBA00022692"/>
    </source>
</evidence>
<dbReference type="VEuPathDB" id="VectorBase:LLONM1_005859"/>
<dbReference type="Pfam" id="PF00335">
    <property type="entry name" value="Tetraspanin"/>
    <property type="match status" value="1"/>
</dbReference>
<dbReference type="PRINTS" id="PR00259">
    <property type="entry name" value="TMFOUR"/>
</dbReference>
<dbReference type="Gene3D" id="1.10.1450.10">
    <property type="entry name" value="Tetraspanin"/>
    <property type="match status" value="1"/>
</dbReference>
<comment type="subcellular location">
    <subcellularLocation>
        <location evidence="1 6">Membrane</location>
        <topology evidence="1 6">Multi-pass membrane protein</topology>
    </subcellularLocation>
</comment>
<dbReference type="GeneID" id="129790916"/>
<dbReference type="InterPro" id="IPR018499">
    <property type="entry name" value="Tetraspanin/Peripherin"/>
</dbReference>
<evidence type="ECO:0000313" key="8">
    <source>
        <dbReference type="EMBL" id="MBC1177631.1"/>
    </source>
</evidence>
<dbReference type="RefSeq" id="XP_055684734.1">
    <property type="nucleotide sequence ID" value="XM_055828759.1"/>
</dbReference>
<evidence type="ECO:0000256" key="2">
    <source>
        <dbReference type="ARBA" id="ARBA00006840"/>
    </source>
</evidence>
<reference evidence="8" key="1">
    <citation type="journal article" date="2020" name="BMC">
        <title>Leishmania infection induces a limited differential gene expression in the sand fly midgut.</title>
        <authorList>
            <person name="Coutinho-Abreu I.V."/>
            <person name="Serafim T.D."/>
            <person name="Meneses C."/>
            <person name="Kamhawi S."/>
            <person name="Oliveira F."/>
            <person name="Valenzuela J.G."/>
        </authorList>
    </citation>
    <scope>NUCLEOTIDE SEQUENCE</scope>
    <source>
        <strain evidence="8">Jacobina</strain>
        <tissue evidence="8">Midgut</tissue>
    </source>
</reference>
<dbReference type="PIRSF" id="PIRSF002419">
    <property type="entry name" value="Tetraspanin"/>
    <property type="match status" value="1"/>
</dbReference>
<keyword evidence="3 6" id="KW-0812">Transmembrane</keyword>
<comment type="similarity">
    <text evidence="2 6">Belongs to the tetraspanin (TM4SF) family.</text>
</comment>
<feature type="region of interest" description="Disordered" evidence="7">
    <location>
        <begin position="266"/>
        <end position="292"/>
    </location>
</feature>
<name>A0A7G3AV81_LUTLO</name>
<dbReference type="CDD" id="cd03165">
    <property type="entry name" value="NET-5_like_LEL"/>
    <property type="match status" value="1"/>
</dbReference>
<proteinExistence type="inferred from homology"/>
<dbReference type="EMBL" id="GITU01008928">
    <property type="protein sequence ID" value="MBC1177631.1"/>
    <property type="molecule type" value="Transcribed_RNA"/>
</dbReference>
<accession>A0A7G3AV81</accession>
<dbReference type="KEGG" id="lll:129790916"/>
<dbReference type="RefSeq" id="XP_055684731.1">
    <property type="nucleotide sequence ID" value="XM_055828756.1"/>
</dbReference>
<dbReference type="InterPro" id="IPR008952">
    <property type="entry name" value="Tetraspanin_EC2_sf"/>
</dbReference>
<feature type="transmembrane region" description="Helical" evidence="6">
    <location>
        <begin position="84"/>
        <end position="107"/>
    </location>
</feature>
<dbReference type="SUPFAM" id="SSF48652">
    <property type="entry name" value="Tetraspanin"/>
    <property type="match status" value="1"/>
</dbReference>
<evidence type="ECO:0000256" key="4">
    <source>
        <dbReference type="ARBA" id="ARBA00022989"/>
    </source>
</evidence>
<dbReference type="InterPro" id="IPR000301">
    <property type="entry name" value="Tetraspanin_animals"/>
</dbReference>
<evidence type="ECO:0000256" key="1">
    <source>
        <dbReference type="ARBA" id="ARBA00004141"/>
    </source>
</evidence>
<evidence type="ECO:0000256" key="7">
    <source>
        <dbReference type="SAM" id="MobiDB-lite"/>
    </source>
</evidence>
<dbReference type="PANTHER" id="PTHR19282:SF478">
    <property type="entry name" value="TETRASPANIN"/>
    <property type="match status" value="1"/>
</dbReference>
<organism evidence="8">
    <name type="scientific">Lutzomyia longipalpis</name>
    <name type="common">Sand fly</name>
    <dbReference type="NCBI Taxonomy" id="7200"/>
    <lineage>
        <taxon>Eukaryota</taxon>
        <taxon>Metazoa</taxon>
        <taxon>Ecdysozoa</taxon>
        <taxon>Arthropoda</taxon>
        <taxon>Hexapoda</taxon>
        <taxon>Insecta</taxon>
        <taxon>Pterygota</taxon>
        <taxon>Neoptera</taxon>
        <taxon>Endopterygota</taxon>
        <taxon>Diptera</taxon>
        <taxon>Nematocera</taxon>
        <taxon>Psychodoidea</taxon>
        <taxon>Psychodidae</taxon>
        <taxon>Lutzomyia</taxon>
        <taxon>Lutzomyia</taxon>
    </lineage>
</organism>